<dbReference type="AlphaFoldDB" id="A0A8U8BUU8"/>
<accession>A0A8U8BUU8</accession>
<reference evidence="3" key="2">
    <citation type="submission" date="2025-09" db="UniProtKB">
        <authorList>
            <consortium name="Ensembl"/>
        </authorList>
    </citation>
    <scope>IDENTIFICATION</scope>
</reference>
<dbReference type="Proteomes" id="UP000694382">
    <property type="component" value="Unassembled WGS sequence"/>
</dbReference>
<evidence type="ECO:0000313" key="3">
    <source>
        <dbReference type="Ensembl" id="ENSCPVP00000026729.1"/>
    </source>
</evidence>
<feature type="region of interest" description="Disordered" evidence="2">
    <location>
        <begin position="59"/>
        <end position="140"/>
    </location>
</feature>
<comment type="similarity">
    <text evidence="1">Belongs to the IER family.</text>
</comment>
<organism evidence="3 4">
    <name type="scientific">Geospiza parvula</name>
    <name type="common">Small tree-finch</name>
    <name type="synonym">Camarhynchus parvulus</name>
    <dbReference type="NCBI Taxonomy" id="87175"/>
    <lineage>
        <taxon>Eukaryota</taxon>
        <taxon>Metazoa</taxon>
        <taxon>Chordata</taxon>
        <taxon>Craniata</taxon>
        <taxon>Vertebrata</taxon>
        <taxon>Euteleostomi</taxon>
        <taxon>Archelosauria</taxon>
        <taxon>Archosauria</taxon>
        <taxon>Dinosauria</taxon>
        <taxon>Saurischia</taxon>
        <taxon>Theropoda</taxon>
        <taxon>Coelurosauria</taxon>
        <taxon>Aves</taxon>
        <taxon>Neognathae</taxon>
        <taxon>Neoaves</taxon>
        <taxon>Telluraves</taxon>
        <taxon>Australaves</taxon>
        <taxon>Passeriformes</taxon>
        <taxon>Thraupidae</taxon>
        <taxon>Camarhynchus</taxon>
    </lineage>
</organism>
<sequence>TEFVTEAQRLLTVSVWKLYRCRVRRGGLRLHRSLQLSLLVRAARHRYLSARAAAGILPGPEISGAARNGASPVPEIREYPVPGAGEPPGKPPPVPVPGSSARGYRGGHGGLRARGGPPRPLPTAVPGRSETGSIQNSFFF</sequence>
<proteinExistence type="inferred from homology"/>
<dbReference type="Ensembl" id="ENSCPVT00000027448.1">
    <property type="protein sequence ID" value="ENSCPVP00000026729.1"/>
    <property type="gene ID" value="ENSCPVG00000017509.1"/>
</dbReference>
<dbReference type="PANTHER" id="PTHR15895">
    <property type="entry name" value="IMMEDIATE EARLY RESPONSE GENE"/>
    <property type="match status" value="1"/>
</dbReference>
<evidence type="ECO:0000313" key="4">
    <source>
        <dbReference type="Proteomes" id="UP000694382"/>
    </source>
</evidence>
<keyword evidence="4" id="KW-1185">Reference proteome</keyword>
<protein>
    <submittedName>
        <fullName evidence="3">Uncharacterized protein</fullName>
    </submittedName>
</protein>
<evidence type="ECO:0000256" key="1">
    <source>
        <dbReference type="ARBA" id="ARBA00006186"/>
    </source>
</evidence>
<dbReference type="Pfam" id="PF05760">
    <property type="entry name" value="IER"/>
    <property type="match status" value="1"/>
</dbReference>
<feature type="compositionally biased region" description="Gly residues" evidence="2">
    <location>
        <begin position="104"/>
        <end position="113"/>
    </location>
</feature>
<dbReference type="InterPro" id="IPR008653">
    <property type="entry name" value="IER"/>
</dbReference>
<evidence type="ECO:0000256" key="2">
    <source>
        <dbReference type="SAM" id="MobiDB-lite"/>
    </source>
</evidence>
<feature type="compositionally biased region" description="Polar residues" evidence="2">
    <location>
        <begin position="130"/>
        <end position="140"/>
    </location>
</feature>
<reference evidence="3" key="1">
    <citation type="submission" date="2025-08" db="UniProtKB">
        <authorList>
            <consortium name="Ensembl"/>
        </authorList>
    </citation>
    <scope>IDENTIFICATION</scope>
</reference>
<name>A0A8U8BUU8_GEOPR</name>